<feature type="compositionally biased region" description="Polar residues" evidence="1">
    <location>
        <begin position="321"/>
        <end position="330"/>
    </location>
</feature>
<sequence>MPSKTPKQAKFMRAVAHGWKPSRGEAPPVSVAKEFVSADKKAKGYQRGGTALRLLGEARDTRTSEERWREKYGTEPLTLRQASERVAGRKASRLPTAKRELERAGWTQSGEKWYPPEKTLAAPPTEGGLAAATEPVRTIDPVPGREFISSAAPPRRVGPPARTAADVAPGFRPGRVPPSLVAYLERARAAAGEEPVKMQFGGAMRGMMQRGRRGRRGMRGRGQPPGGGGLARAAVMPGSAPGPGGGGSPIQGFIDRGGIQGRQLRGPGAPGAGGGIGRPGVGQGQPRPQPPGAGVPLRGVGRPPGMGRPGAGGGAGDYQRMLQQRKQQATAPGAGGVRAAVMPGRGFMPGGGGAGMPGGANRIGMGDQQGAQARAMQVQTGRPPMSRRQPFPGRSRRSRGRFR</sequence>
<reference evidence="2" key="1">
    <citation type="journal article" date="2015" name="Nature">
        <title>Complex archaea that bridge the gap between prokaryotes and eukaryotes.</title>
        <authorList>
            <person name="Spang A."/>
            <person name="Saw J.H."/>
            <person name="Jorgensen S.L."/>
            <person name="Zaremba-Niedzwiedzka K."/>
            <person name="Martijn J."/>
            <person name="Lind A.E."/>
            <person name="van Eijk R."/>
            <person name="Schleper C."/>
            <person name="Guy L."/>
            <person name="Ettema T.J."/>
        </authorList>
    </citation>
    <scope>NUCLEOTIDE SEQUENCE</scope>
</reference>
<name>A0A0F9TC44_9ZZZZ</name>
<dbReference type="AlphaFoldDB" id="A0A0F9TC44"/>
<accession>A0A0F9TC44</accession>
<proteinExistence type="predicted"/>
<feature type="compositionally biased region" description="Low complexity" evidence="1">
    <location>
        <begin position="151"/>
        <end position="165"/>
    </location>
</feature>
<organism evidence="2">
    <name type="scientific">marine sediment metagenome</name>
    <dbReference type="NCBI Taxonomy" id="412755"/>
    <lineage>
        <taxon>unclassified sequences</taxon>
        <taxon>metagenomes</taxon>
        <taxon>ecological metagenomes</taxon>
    </lineage>
</organism>
<protein>
    <submittedName>
        <fullName evidence="2">Uncharacterized protein</fullName>
    </submittedName>
</protein>
<feature type="region of interest" description="Disordered" evidence="1">
    <location>
        <begin position="207"/>
        <end position="248"/>
    </location>
</feature>
<evidence type="ECO:0000256" key="1">
    <source>
        <dbReference type="SAM" id="MobiDB-lite"/>
    </source>
</evidence>
<feature type="region of interest" description="Disordered" evidence="1">
    <location>
        <begin position="59"/>
        <end position="117"/>
    </location>
</feature>
<feature type="region of interest" description="Disordered" evidence="1">
    <location>
        <begin position="261"/>
        <end position="338"/>
    </location>
</feature>
<feature type="region of interest" description="Disordered" evidence="1">
    <location>
        <begin position="149"/>
        <end position="170"/>
    </location>
</feature>
<feature type="region of interest" description="Disordered" evidence="1">
    <location>
        <begin position="352"/>
        <end position="403"/>
    </location>
</feature>
<dbReference type="EMBL" id="LAZR01000290">
    <property type="protein sequence ID" value="KKN76729.1"/>
    <property type="molecule type" value="Genomic_DNA"/>
</dbReference>
<feature type="compositionally biased region" description="Basic and acidic residues" evidence="1">
    <location>
        <begin position="59"/>
        <end position="73"/>
    </location>
</feature>
<feature type="compositionally biased region" description="Basic residues" evidence="1">
    <location>
        <begin position="394"/>
        <end position="403"/>
    </location>
</feature>
<feature type="compositionally biased region" description="Basic residues" evidence="1">
    <location>
        <begin position="210"/>
        <end position="219"/>
    </location>
</feature>
<evidence type="ECO:0000313" key="2">
    <source>
        <dbReference type="EMBL" id="KKN76729.1"/>
    </source>
</evidence>
<comment type="caution">
    <text evidence="2">The sequence shown here is derived from an EMBL/GenBank/DDBJ whole genome shotgun (WGS) entry which is preliminary data.</text>
</comment>
<gene>
    <name evidence="2" type="ORF">LCGC14_0367000</name>
</gene>
<feature type="compositionally biased region" description="Gly residues" evidence="1">
    <location>
        <begin position="268"/>
        <end position="283"/>
    </location>
</feature>
<feature type="compositionally biased region" description="Gly residues" evidence="1">
    <location>
        <begin position="302"/>
        <end position="316"/>
    </location>
</feature>